<evidence type="ECO:0000256" key="10">
    <source>
        <dbReference type="PROSITE-ProRule" id="PRU01360"/>
    </source>
</evidence>
<protein>
    <submittedName>
        <fullName evidence="13">SusC/RagA family TonB-linked outer membrane protein</fullName>
    </submittedName>
</protein>
<dbReference type="NCBIfam" id="TIGR04057">
    <property type="entry name" value="SusC_RagA_signa"/>
    <property type="match status" value="1"/>
</dbReference>
<dbReference type="Gene3D" id="2.60.40.1120">
    <property type="entry name" value="Carboxypeptidase-like, regulatory domain"/>
    <property type="match status" value="1"/>
</dbReference>
<keyword evidence="7 11" id="KW-0798">TonB box</keyword>
<evidence type="ECO:0000256" key="8">
    <source>
        <dbReference type="ARBA" id="ARBA00023136"/>
    </source>
</evidence>
<comment type="similarity">
    <text evidence="10 11">Belongs to the TonB-dependent receptor family.</text>
</comment>
<dbReference type="InterPro" id="IPR039426">
    <property type="entry name" value="TonB-dep_rcpt-like"/>
</dbReference>
<organism evidence="13 14">
    <name type="scientific">Bacteroides sedimenti</name>
    <dbReference type="NCBI Taxonomy" id="2136147"/>
    <lineage>
        <taxon>Bacteria</taxon>
        <taxon>Pseudomonadati</taxon>
        <taxon>Bacteroidota</taxon>
        <taxon>Bacteroidia</taxon>
        <taxon>Bacteroidales</taxon>
        <taxon>Bacteroidaceae</taxon>
        <taxon>Bacteroides</taxon>
    </lineage>
</organism>
<evidence type="ECO:0000256" key="5">
    <source>
        <dbReference type="ARBA" id="ARBA00022692"/>
    </source>
</evidence>
<keyword evidence="6" id="KW-0408">Iron</keyword>
<evidence type="ECO:0000256" key="6">
    <source>
        <dbReference type="ARBA" id="ARBA00023004"/>
    </source>
</evidence>
<evidence type="ECO:0000256" key="7">
    <source>
        <dbReference type="ARBA" id="ARBA00023077"/>
    </source>
</evidence>
<evidence type="ECO:0000313" key="13">
    <source>
        <dbReference type="EMBL" id="BEG97939.1"/>
    </source>
</evidence>
<dbReference type="Pfam" id="PF07660">
    <property type="entry name" value="STN"/>
    <property type="match status" value="1"/>
</dbReference>
<evidence type="ECO:0000256" key="11">
    <source>
        <dbReference type="RuleBase" id="RU003357"/>
    </source>
</evidence>
<dbReference type="InterPro" id="IPR012910">
    <property type="entry name" value="Plug_dom"/>
</dbReference>
<dbReference type="SUPFAM" id="SSF49464">
    <property type="entry name" value="Carboxypeptidase regulatory domain-like"/>
    <property type="match status" value="1"/>
</dbReference>
<dbReference type="InterPro" id="IPR037066">
    <property type="entry name" value="Plug_dom_sf"/>
</dbReference>
<keyword evidence="9 10" id="KW-0998">Cell outer membrane</keyword>
<dbReference type="SUPFAM" id="SSF56935">
    <property type="entry name" value="Porins"/>
    <property type="match status" value="1"/>
</dbReference>
<dbReference type="Proteomes" id="UP001496674">
    <property type="component" value="Chromosome"/>
</dbReference>
<sequence length="1136" mass="125838">MPPAYATAADSYSKISTVTVESNKIALTQLFSQIEKQSEFLFFYVDTDVQNVFVKVQARNKNIDDVLNQALKGTGLTYTINNRNVNIQKVKGNTSINQQNRKIAGKVTDANGETIMGANIVEVGTTNGTVSDVNGQFSLNLKGTPIIRVTFTGYTSQDINTNGKNDIVIVMQENSKVLDEVVVVGYGTQKKVNLTGSVAVVDGKELANRPVANITQSLQGVVPGLTASVTSKGGTPGASYNIQLRGQGNLSSSDSPYVLIDGLEGSLSAVNANDIENISVLKDAAAASIYGARAAYGVILITTKRGKEGKPSITYNGNIGATTAVNLPDMVNSYEFAKYFNAGWVNADHTPEYSDAKIELLRQFCENPKGMNQWPEQSSNKFMADNSAIGVGNTNNFKLFYKDAAIKQDHNLSVTGGAGKIKYYLSGGLYKENGLIRYADIDFKRLNFSANIDSEITNWLKFNVKSKYSNEFSTSPFGGYAVSESGFFHNLARTRPTNSMYDLNGNFTELSQVPYLQSGSKNDNNNGNFSLTAGFIIEPVKNWKINFDYSYRLGNNKNEQAALPASVYMLDGSTTYMTRSELGIPINGSYYRLMAQSDYNSLNLYSNYSFKLGESNNFNVMAGAQDESYKYSNLWSYATDLLSFGNPGLNIATGDKTTGETRNGWATRGFFGRINYDYEGRYLVEVNGRYDGSSRFAKNNRWGFFPSASLGWNIAQERFMEPINKTVSNLKLRASYGQLGNQSGAGLYTFAQTMGTATQGSWFFNGTDRQMIIYAPGSYNPDVTWEKIESINFGLDYGFFNNKLSGSLDVFQRTTRDMLGPTESLAAMYGTSAPDVNNATMRNRGWEFSINYKGRINKDITYSVGGMIYDYTAKVLDYVNPTKYNPAGQWYPGRKVGEIWGYRAGGLIQSQAEADEYNKLDHTYLTSRPWMPGDVKYLDLNDDKKINIGGNKVGDMGDKVIIGNSAPRYQYSINGSINYKGWSLSMLWQGVMKRDYDPSGSVYFWGCSSKAQVTVFSQHLDYWSESNPGAYYPRPYISTVGNINSYVSKTQQTCDRYIQNAAYIRLKNVTLSYELPSQWIKKIGLQRVNVYATGDNLLTFTKLAKMFDPETVFAFNEGGKDYALTKVFSFGLSVNL</sequence>
<gene>
    <name evidence="13" type="ORF">BSYN_02040</name>
</gene>
<dbReference type="InterPro" id="IPR036942">
    <property type="entry name" value="Beta-barrel_TonB_sf"/>
</dbReference>
<dbReference type="InterPro" id="IPR023996">
    <property type="entry name" value="TonB-dep_OMP_SusC/RagA"/>
</dbReference>
<keyword evidence="4" id="KW-0406">Ion transport</keyword>
<evidence type="ECO:0000256" key="9">
    <source>
        <dbReference type="ARBA" id="ARBA00023237"/>
    </source>
</evidence>
<dbReference type="Gene3D" id="2.170.130.10">
    <property type="entry name" value="TonB-dependent receptor, plug domain"/>
    <property type="match status" value="1"/>
</dbReference>
<keyword evidence="4" id="KW-0410">Iron transport</keyword>
<dbReference type="NCBIfam" id="TIGR04056">
    <property type="entry name" value="OMP_RagA_SusC"/>
    <property type="match status" value="1"/>
</dbReference>
<evidence type="ECO:0000256" key="1">
    <source>
        <dbReference type="ARBA" id="ARBA00004571"/>
    </source>
</evidence>
<evidence type="ECO:0000256" key="3">
    <source>
        <dbReference type="ARBA" id="ARBA00022452"/>
    </source>
</evidence>
<evidence type="ECO:0000256" key="2">
    <source>
        <dbReference type="ARBA" id="ARBA00022448"/>
    </source>
</evidence>
<comment type="subcellular location">
    <subcellularLocation>
        <location evidence="1 10">Cell outer membrane</location>
        <topology evidence="1 10">Multi-pass membrane protein</topology>
    </subcellularLocation>
</comment>
<dbReference type="SMART" id="SM00965">
    <property type="entry name" value="STN"/>
    <property type="match status" value="1"/>
</dbReference>
<dbReference type="PROSITE" id="PS52016">
    <property type="entry name" value="TONB_DEPENDENT_REC_3"/>
    <property type="match status" value="1"/>
</dbReference>
<proteinExistence type="inferred from homology"/>
<dbReference type="InterPro" id="IPR008969">
    <property type="entry name" value="CarboxyPept-like_regulatory"/>
</dbReference>
<evidence type="ECO:0000313" key="14">
    <source>
        <dbReference type="Proteomes" id="UP001496674"/>
    </source>
</evidence>
<dbReference type="InterPro" id="IPR023997">
    <property type="entry name" value="TonB-dep_OMP_SusC/RagA_CS"/>
</dbReference>
<feature type="domain" description="Secretin/TonB short N-terminal" evidence="12">
    <location>
        <begin position="40"/>
        <end position="90"/>
    </location>
</feature>
<dbReference type="Pfam" id="PF00593">
    <property type="entry name" value="TonB_dep_Rec_b-barrel"/>
    <property type="match status" value="1"/>
</dbReference>
<keyword evidence="5 10" id="KW-0812">Transmembrane</keyword>
<dbReference type="EMBL" id="AP028055">
    <property type="protein sequence ID" value="BEG97939.1"/>
    <property type="molecule type" value="Genomic_DNA"/>
</dbReference>
<keyword evidence="2 10" id="KW-0813">Transport</keyword>
<dbReference type="Gene3D" id="2.40.170.20">
    <property type="entry name" value="TonB-dependent receptor, beta-barrel domain"/>
    <property type="match status" value="1"/>
</dbReference>
<keyword evidence="8 10" id="KW-0472">Membrane</keyword>
<evidence type="ECO:0000259" key="12">
    <source>
        <dbReference type="SMART" id="SM00965"/>
    </source>
</evidence>
<keyword evidence="14" id="KW-1185">Reference proteome</keyword>
<dbReference type="InterPro" id="IPR011662">
    <property type="entry name" value="Secretin/TonB_short_N"/>
</dbReference>
<dbReference type="Pfam" id="PF13715">
    <property type="entry name" value="CarbopepD_reg_2"/>
    <property type="match status" value="1"/>
</dbReference>
<evidence type="ECO:0000256" key="4">
    <source>
        <dbReference type="ARBA" id="ARBA00022496"/>
    </source>
</evidence>
<dbReference type="InterPro" id="IPR000531">
    <property type="entry name" value="Beta-barrel_TonB"/>
</dbReference>
<keyword evidence="3 10" id="KW-1134">Transmembrane beta strand</keyword>
<dbReference type="Pfam" id="PF07715">
    <property type="entry name" value="Plug"/>
    <property type="match status" value="1"/>
</dbReference>
<reference evidence="13 14" key="1">
    <citation type="submission" date="2023-04" db="EMBL/GenBank/DDBJ databases">
        <title>Draft genome sequence of acteroides sedimenti strain YN3PY1.</title>
        <authorList>
            <person name="Yoshida N."/>
        </authorList>
    </citation>
    <scope>NUCLEOTIDE SEQUENCE [LARGE SCALE GENOMIC DNA]</scope>
    <source>
        <strain evidence="13 14">YN3PY1</strain>
    </source>
</reference>
<name>A0ABN6Z1I2_9BACE</name>
<accession>A0ABN6Z1I2</accession>